<evidence type="ECO:0000256" key="3">
    <source>
        <dbReference type="ARBA" id="ARBA00023157"/>
    </source>
</evidence>
<keyword evidence="7" id="KW-1133">Transmembrane helix</keyword>
<protein>
    <submittedName>
        <fullName evidence="9">(pine wood nematode) hypothetical protein</fullName>
    </submittedName>
</protein>
<sequence>MRKSEKRQEKEEEGGMASETHKKRRLERYGGGASCASTHALINMIQFKSRLKTPFCLLLQAILFIYITDPFSWTYVEAQGQLKLPPGLRQQRQQIRHAVGGIYSDNTTLFFRNSPFRVTEDIIVNPGVTLEIETGVQLYFDTGVGIKVYGVLRAIGNEFAHIEMLPFQEQLNYEENMPEFRLVDGPSVRQGRLQMKYRDRWRSVCTMVTNWTSIDTGVACRSMGYSDGGFWRWYRRVNDTYPLAMPVPGCLPSAKNLWECDGFKEPNQIRMSENLCQGEDDIGLYCWGPPTFNGWARHWKGIQIFNSPFYYVPNDPDMVAAQRESHSRLEFIDIMYAGYDGYTKNMTAALYIEGVPPIMNGLRIQRSARDGIHFYEPTGPIILANSTVADNRGHGLVIENTTDGRLFVNWTLISGNYGDGIWYRQRYGGASLVRQPGMPGRYKRELTSSPHLHLMNIEKPRAEICESHKYNESLFFPHLFAIHLQNGSTYSELQPRPCWIQVRLPKRLDYVYTLQFLSVANRNPHQFGSRTDLIVCDGNFTFVELCARERFRLPIRNGVIPQSVSISEKNCDSFRFIISSGKSNL</sequence>
<keyword evidence="7" id="KW-0812">Transmembrane</keyword>
<comment type="caution">
    <text evidence="5">Lacks conserved residue(s) required for the propagation of feature annotation.</text>
</comment>
<name>A0A7I8XKD9_BURXY</name>
<dbReference type="PROSITE" id="PS50287">
    <property type="entry name" value="SRCR_2"/>
    <property type="match status" value="1"/>
</dbReference>
<keyword evidence="3 5" id="KW-1015">Disulfide bond</keyword>
<evidence type="ECO:0000313" key="10">
    <source>
        <dbReference type="Proteomes" id="UP000659654"/>
    </source>
</evidence>
<reference evidence="9" key="1">
    <citation type="submission" date="2020-09" db="EMBL/GenBank/DDBJ databases">
        <authorList>
            <person name="Kikuchi T."/>
        </authorList>
    </citation>
    <scope>NUCLEOTIDE SEQUENCE</scope>
    <source>
        <strain evidence="9">Ka4C1</strain>
    </source>
</reference>
<dbReference type="InterPro" id="IPR012334">
    <property type="entry name" value="Pectin_lyas_fold"/>
</dbReference>
<dbReference type="Proteomes" id="UP000659654">
    <property type="component" value="Unassembled WGS sequence"/>
</dbReference>
<feature type="domain" description="SRCR" evidence="8">
    <location>
        <begin position="180"/>
        <end position="287"/>
    </location>
</feature>
<gene>
    <name evidence="9" type="ORF">BXYJ_LOCUS10724</name>
</gene>
<dbReference type="InterPro" id="IPR036772">
    <property type="entry name" value="SRCR-like_dom_sf"/>
</dbReference>
<evidence type="ECO:0000313" key="9">
    <source>
        <dbReference type="EMBL" id="CAD5229912.1"/>
    </source>
</evidence>
<keyword evidence="4" id="KW-0325">Glycoprotein</keyword>
<feature type="compositionally biased region" description="Basic and acidic residues" evidence="6">
    <location>
        <begin position="1"/>
        <end position="10"/>
    </location>
</feature>
<keyword evidence="7" id="KW-0472">Membrane</keyword>
<dbReference type="PANTHER" id="PTHR47653">
    <property type="entry name" value="PROTEIN BARK BEETLE"/>
    <property type="match status" value="1"/>
</dbReference>
<dbReference type="Proteomes" id="UP000582659">
    <property type="component" value="Unassembled WGS sequence"/>
</dbReference>
<dbReference type="Pfam" id="PF00530">
    <property type="entry name" value="SRCR"/>
    <property type="match status" value="1"/>
</dbReference>
<dbReference type="SMART" id="SM00202">
    <property type="entry name" value="SR"/>
    <property type="match status" value="1"/>
</dbReference>
<feature type="transmembrane region" description="Helical" evidence="7">
    <location>
        <begin position="55"/>
        <end position="76"/>
    </location>
</feature>
<dbReference type="SUPFAM" id="SSF51126">
    <property type="entry name" value="Pectin lyase-like"/>
    <property type="match status" value="1"/>
</dbReference>
<dbReference type="InterPro" id="IPR001190">
    <property type="entry name" value="SRCR"/>
</dbReference>
<evidence type="ECO:0000256" key="4">
    <source>
        <dbReference type="ARBA" id="ARBA00023180"/>
    </source>
</evidence>
<proteinExistence type="predicted"/>
<dbReference type="EMBL" id="CAJFCV020000005">
    <property type="protein sequence ID" value="CAG9120701.1"/>
    <property type="molecule type" value="Genomic_DNA"/>
</dbReference>
<dbReference type="OrthoDB" id="5857313at2759"/>
<dbReference type="PANTHER" id="PTHR47653:SF1">
    <property type="entry name" value="DELETED IN MALIGNANT BRAIN TUMORS 1 PROTEIN"/>
    <property type="match status" value="1"/>
</dbReference>
<keyword evidence="2" id="KW-0677">Repeat</keyword>
<feature type="disulfide bond" evidence="5">
    <location>
        <begin position="250"/>
        <end position="260"/>
    </location>
</feature>
<dbReference type="InterPro" id="IPR011050">
    <property type="entry name" value="Pectin_lyase_fold/virulence"/>
</dbReference>
<dbReference type="EMBL" id="CAJFDI010000005">
    <property type="protein sequence ID" value="CAD5229912.1"/>
    <property type="molecule type" value="Genomic_DNA"/>
</dbReference>
<evidence type="ECO:0000256" key="1">
    <source>
        <dbReference type="ARBA" id="ARBA00022729"/>
    </source>
</evidence>
<dbReference type="InterPro" id="IPR053243">
    <property type="entry name" value="SJ_maturation_regulator"/>
</dbReference>
<evidence type="ECO:0000256" key="2">
    <source>
        <dbReference type="ARBA" id="ARBA00022737"/>
    </source>
</evidence>
<keyword evidence="10" id="KW-1185">Reference proteome</keyword>
<evidence type="ECO:0000259" key="8">
    <source>
        <dbReference type="PROSITE" id="PS50287"/>
    </source>
</evidence>
<dbReference type="Gene3D" id="2.160.20.10">
    <property type="entry name" value="Single-stranded right-handed beta-helix, Pectin lyase-like"/>
    <property type="match status" value="1"/>
</dbReference>
<evidence type="ECO:0000256" key="5">
    <source>
        <dbReference type="PROSITE-ProRule" id="PRU00196"/>
    </source>
</evidence>
<evidence type="ECO:0000256" key="7">
    <source>
        <dbReference type="SAM" id="Phobius"/>
    </source>
</evidence>
<keyword evidence="1" id="KW-0732">Signal</keyword>
<dbReference type="SUPFAM" id="SSF56487">
    <property type="entry name" value="SRCR-like"/>
    <property type="match status" value="1"/>
</dbReference>
<dbReference type="AlphaFoldDB" id="A0A7I8XKD9"/>
<dbReference type="Gene3D" id="3.10.250.10">
    <property type="entry name" value="SRCR-like domain"/>
    <property type="match status" value="1"/>
</dbReference>
<evidence type="ECO:0000256" key="6">
    <source>
        <dbReference type="SAM" id="MobiDB-lite"/>
    </source>
</evidence>
<comment type="caution">
    <text evidence="9">The sequence shown here is derived from an EMBL/GenBank/DDBJ whole genome shotgun (WGS) entry which is preliminary data.</text>
</comment>
<feature type="region of interest" description="Disordered" evidence="6">
    <location>
        <begin position="1"/>
        <end position="23"/>
    </location>
</feature>
<accession>A0A7I8XKD9</accession>
<organism evidence="9 10">
    <name type="scientific">Bursaphelenchus xylophilus</name>
    <name type="common">Pinewood nematode worm</name>
    <name type="synonym">Aphelenchoides xylophilus</name>
    <dbReference type="NCBI Taxonomy" id="6326"/>
    <lineage>
        <taxon>Eukaryota</taxon>
        <taxon>Metazoa</taxon>
        <taxon>Ecdysozoa</taxon>
        <taxon>Nematoda</taxon>
        <taxon>Chromadorea</taxon>
        <taxon>Rhabditida</taxon>
        <taxon>Tylenchina</taxon>
        <taxon>Tylenchomorpha</taxon>
        <taxon>Aphelenchoidea</taxon>
        <taxon>Aphelenchoididae</taxon>
        <taxon>Bursaphelenchus</taxon>
    </lineage>
</organism>
<dbReference type="GO" id="GO:0045217">
    <property type="term" value="P:cell-cell junction maintenance"/>
    <property type="evidence" value="ECO:0007669"/>
    <property type="project" value="TreeGrafter"/>
</dbReference>
<dbReference type="GO" id="GO:0016020">
    <property type="term" value="C:membrane"/>
    <property type="evidence" value="ECO:0007669"/>
    <property type="project" value="InterPro"/>
</dbReference>